<keyword evidence="5" id="KW-1185">Reference proteome</keyword>
<dbReference type="RefSeq" id="WP_128199913.1">
    <property type="nucleotide sequence ID" value="NZ_SACT01000007.1"/>
</dbReference>
<keyword evidence="3" id="KW-0812">Transmembrane</keyword>
<organism evidence="4 5">
    <name type="scientific">Rubrivivax albus</name>
    <dbReference type="NCBI Taxonomy" id="2499835"/>
    <lineage>
        <taxon>Bacteria</taxon>
        <taxon>Pseudomonadati</taxon>
        <taxon>Pseudomonadota</taxon>
        <taxon>Betaproteobacteria</taxon>
        <taxon>Burkholderiales</taxon>
        <taxon>Sphaerotilaceae</taxon>
        <taxon>Rubrivivax</taxon>
    </lineage>
</organism>
<feature type="transmembrane region" description="Helical" evidence="3">
    <location>
        <begin position="34"/>
        <end position="60"/>
    </location>
</feature>
<name>A0A437JS12_9BURK</name>
<evidence type="ECO:0000256" key="1">
    <source>
        <dbReference type="ARBA" id="ARBA00022679"/>
    </source>
</evidence>
<dbReference type="AlphaFoldDB" id="A0A437JS12"/>
<comment type="similarity">
    <text evidence="2">Belongs to the CDP-alcohol phosphatidyltransferase class-I family.</text>
</comment>
<dbReference type="EMBL" id="SACT01000007">
    <property type="protein sequence ID" value="RVT49741.1"/>
    <property type="molecule type" value="Genomic_DNA"/>
</dbReference>
<dbReference type="InterPro" id="IPR000462">
    <property type="entry name" value="CDP-OH_P_trans"/>
</dbReference>
<dbReference type="Pfam" id="PF01066">
    <property type="entry name" value="CDP-OH_P_transf"/>
    <property type="match status" value="1"/>
</dbReference>
<dbReference type="Gene3D" id="1.20.120.1760">
    <property type="match status" value="1"/>
</dbReference>
<protein>
    <submittedName>
        <fullName evidence="4">CDP-alcohol phosphatidyltransferase family protein</fullName>
    </submittedName>
</protein>
<keyword evidence="1 2" id="KW-0808">Transferase</keyword>
<dbReference type="Proteomes" id="UP000288178">
    <property type="component" value="Unassembled WGS sequence"/>
</dbReference>
<evidence type="ECO:0000256" key="3">
    <source>
        <dbReference type="SAM" id="Phobius"/>
    </source>
</evidence>
<dbReference type="InterPro" id="IPR048254">
    <property type="entry name" value="CDP_ALCOHOL_P_TRANSF_CS"/>
</dbReference>
<gene>
    <name evidence="4" type="ORF">ENE75_19065</name>
</gene>
<evidence type="ECO:0000256" key="2">
    <source>
        <dbReference type="RuleBase" id="RU003750"/>
    </source>
</evidence>
<evidence type="ECO:0000313" key="5">
    <source>
        <dbReference type="Proteomes" id="UP000288178"/>
    </source>
</evidence>
<feature type="transmembrane region" description="Helical" evidence="3">
    <location>
        <begin position="147"/>
        <end position="168"/>
    </location>
</feature>
<evidence type="ECO:0000313" key="4">
    <source>
        <dbReference type="EMBL" id="RVT49741.1"/>
    </source>
</evidence>
<dbReference type="GO" id="GO:0008654">
    <property type="term" value="P:phospholipid biosynthetic process"/>
    <property type="evidence" value="ECO:0007669"/>
    <property type="project" value="InterPro"/>
</dbReference>
<proteinExistence type="inferred from homology"/>
<feature type="transmembrane region" description="Helical" evidence="3">
    <location>
        <begin position="174"/>
        <end position="195"/>
    </location>
</feature>
<keyword evidence="3" id="KW-1133">Transmembrane helix</keyword>
<dbReference type="PROSITE" id="PS00379">
    <property type="entry name" value="CDP_ALCOHOL_P_TRANSF"/>
    <property type="match status" value="1"/>
</dbReference>
<dbReference type="OrthoDB" id="9790577at2"/>
<feature type="transmembrane region" description="Helical" evidence="3">
    <location>
        <begin position="109"/>
        <end position="135"/>
    </location>
</feature>
<accession>A0A437JS12</accession>
<sequence length="201" mass="20709">MLDRLALRLLAPPIGGLARVLVSAGVGADALTLAGFAIGIAAAAAIALQAYTAGLVLIALSRLCDGLDGAVARLTTPSDRGAFLDITLDFLFYASVPLAFAFANPGDNALPAALLLAAFIGTGSSFLAFSALAGRRGLQSTAYPNKGLYYLGGLTEATETLICFALMCLFPAQFALWACGFAALCGLTIVSRLWAGWRMLT</sequence>
<dbReference type="GO" id="GO:0016780">
    <property type="term" value="F:phosphotransferase activity, for other substituted phosphate groups"/>
    <property type="evidence" value="ECO:0007669"/>
    <property type="project" value="InterPro"/>
</dbReference>
<reference evidence="4 5" key="1">
    <citation type="submission" date="2019-01" db="EMBL/GenBank/DDBJ databases">
        <authorList>
            <person name="Chen W.-M."/>
        </authorList>
    </citation>
    <scope>NUCLEOTIDE SEQUENCE [LARGE SCALE GENOMIC DNA]</scope>
    <source>
        <strain evidence="4 5">ICH-3</strain>
    </source>
</reference>
<dbReference type="InterPro" id="IPR043130">
    <property type="entry name" value="CDP-OH_PTrfase_TM_dom"/>
</dbReference>
<keyword evidence="3" id="KW-0472">Membrane</keyword>
<feature type="transmembrane region" description="Helical" evidence="3">
    <location>
        <begin position="81"/>
        <end position="103"/>
    </location>
</feature>
<dbReference type="GO" id="GO:0016020">
    <property type="term" value="C:membrane"/>
    <property type="evidence" value="ECO:0007669"/>
    <property type="project" value="InterPro"/>
</dbReference>
<comment type="caution">
    <text evidence="4">The sequence shown here is derived from an EMBL/GenBank/DDBJ whole genome shotgun (WGS) entry which is preliminary data.</text>
</comment>